<sequence>MFFSSKLRRDNEELRTQLAEREHALEATRSALAASEAGLAALKAEAAAREGLDWFHLQIFQQQQSYAESFQAFRTSLAELATTLHEKRSNATQVAATSRENQQATEQISAALEQMVARLQDTAREMDNLNERTTQIGGILQLIREIADQTNLLALNAAIEAARAGEQGRGFAVVADEVRKLAERTSKATTEISSLVTSIQTEASTAMTQMQENAAAAGTFGQCSMTATEKTASILALSHDMEQVVTSSALRSFVELAKVDHLAFKMDIYHVVMGISPRKSGDFSDHHGCRLGKWYDQGEGKKLFSHLPGYADIEAPHASFHAAGKEALDAYHANDFALAADALTRMEKESMSIMLQLDRITRASESGA</sequence>
<dbReference type="Pfam" id="PF13682">
    <property type="entry name" value="CZB"/>
    <property type="match status" value="1"/>
</dbReference>
<dbReference type="AlphaFoldDB" id="A0A7Z7HQG1"/>
<dbReference type="EMBL" id="LT837803">
    <property type="protein sequence ID" value="SMB24001.1"/>
    <property type="molecule type" value="Genomic_DNA"/>
</dbReference>
<dbReference type="PANTHER" id="PTHR32089:SF112">
    <property type="entry name" value="LYSOZYME-LIKE PROTEIN-RELATED"/>
    <property type="match status" value="1"/>
</dbReference>
<feature type="coiled-coil region" evidence="4">
    <location>
        <begin position="94"/>
        <end position="132"/>
    </location>
</feature>
<keyword evidence="1 3" id="KW-0807">Transducer</keyword>
<feature type="domain" description="Methyl-accepting transducer" evidence="5">
    <location>
        <begin position="58"/>
        <end position="276"/>
    </location>
</feature>
<name>A0A7Z7HQG1_9PROT</name>
<dbReference type="InterPro" id="IPR004090">
    <property type="entry name" value="Chemotax_Me-accpt_rcpt"/>
</dbReference>
<dbReference type="SMART" id="SM00283">
    <property type="entry name" value="MA"/>
    <property type="match status" value="1"/>
</dbReference>
<evidence type="ECO:0000256" key="3">
    <source>
        <dbReference type="PROSITE-ProRule" id="PRU00284"/>
    </source>
</evidence>
<accession>A0A7Z7HQG1</accession>
<organism evidence="6 7">
    <name type="scientific">Sterolibacterium denitrificans</name>
    <dbReference type="NCBI Taxonomy" id="157592"/>
    <lineage>
        <taxon>Bacteria</taxon>
        <taxon>Pseudomonadati</taxon>
        <taxon>Pseudomonadota</taxon>
        <taxon>Betaproteobacteria</taxon>
        <taxon>Nitrosomonadales</taxon>
        <taxon>Sterolibacteriaceae</taxon>
        <taxon>Sterolibacterium</taxon>
    </lineage>
</organism>
<dbReference type="GO" id="GO:0006935">
    <property type="term" value="P:chemotaxis"/>
    <property type="evidence" value="ECO:0007669"/>
    <property type="project" value="InterPro"/>
</dbReference>
<dbReference type="Gene3D" id="1.20.120.30">
    <property type="entry name" value="Aspartate receptor, ligand-binding domain"/>
    <property type="match status" value="1"/>
</dbReference>
<dbReference type="GO" id="GO:0007165">
    <property type="term" value="P:signal transduction"/>
    <property type="evidence" value="ECO:0007669"/>
    <property type="project" value="UniProtKB-KW"/>
</dbReference>
<comment type="similarity">
    <text evidence="2">Belongs to the methyl-accepting chemotaxis (MCP) protein family.</text>
</comment>
<dbReference type="GO" id="GO:0016020">
    <property type="term" value="C:membrane"/>
    <property type="evidence" value="ECO:0007669"/>
    <property type="project" value="InterPro"/>
</dbReference>
<evidence type="ECO:0000313" key="6">
    <source>
        <dbReference type="EMBL" id="SMB24001.1"/>
    </source>
</evidence>
<evidence type="ECO:0000256" key="2">
    <source>
        <dbReference type="ARBA" id="ARBA00029447"/>
    </source>
</evidence>
<evidence type="ECO:0000256" key="1">
    <source>
        <dbReference type="ARBA" id="ARBA00023224"/>
    </source>
</evidence>
<evidence type="ECO:0000259" key="5">
    <source>
        <dbReference type="PROSITE" id="PS50111"/>
    </source>
</evidence>
<dbReference type="InterPro" id="IPR004089">
    <property type="entry name" value="MCPsignal_dom"/>
</dbReference>
<dbReference type="Gene3D" id="6.10.250.3200">
    <property type="match status" value="1"/>
</dbReference>
<dbReference type="PROSITE" id="PS50111">
    <property type="entry name" value="CHEMOTAXIS_TRANSDUC_2"/>
    <property type="match status" value="1"/>
</dbReference>
<dbReference type="Pfam" id="PF00015">
    <property type="entry name" value="MCPsignal"/>
    <property type="match status" value="1"/>
</dbReference>
<protein>
    <submittedName>
        <fullName evidence="6">Methyl-accepting chemotaxis sensory transducer</fullName>
    </submittedName>
</protein>
<keyword evidence="7" id="KW-1185">Reference proteome</keyword>
<proteinExistence type="inferred from homology"/>
<keyword evidence="4" id="KW-0175">Coiled coil</keyword>
<evidence type="ECO:0000256" key="4">
    <source>
        <dbReference type="SAM" id="Coils"/>
    </source>
</evidence>
<dbReference type="GO" id="GO:0004888">
    <property type="term" value="F:transmembrane signaling receptor activity"/>
    <property type="evidence" value="ECO:0007669"/>
    <property type="project" value="InterPro"/>
</dbReference>
<gene>
    <name evidence="6" type="ORF">SDENCHOL_10966</name>
</gene>
<dbReference type="PANTHER" id="PTHR32089">
    <property type="entry name" value="METHYL-ACCEPTING CHEMOTAXIS PROTEIN MCPB"/>
    <property type="match status" value="1"/>
</dbReference>
<evidence type="ECO:0000313" key="7">
    <source>
        <dbReference type="Proteomes" id="UP000242886"/>
    </source>
</evidence>
<dbReference type="InterPro" id="IPR025991">
    <property type="entry name" value="Chemoreceptor_zinc-bind_dom"/>
</dbReference>
<dbReference type="SUPFAM" id="SSF58104">
    <property type="entry name" value="Methyl-accepting chemotaxis protein (MCP) signaling domain"/>
    <property type="match status" value="1"/>
</dbReference>
<reference evidence="6" key="1">
    <citation type="submission" date="2017-03" db="EMBL/GenBank/DDBJ databases">
        <authorList>
            <consortium name="AG Boll"/>
        </authorList>
    </citation>
    <scope>NUCLEOTIDE SEQUENCE [LARGE SCALE GENOMIC DNA]</scope>
    <source>
        <strain evidence="6">Chol</strain>
    </source>
</reference>
<feature type="coiled-coil region" evidence="4">
    <location>
        <begin position="4"/>
        <end position="31"/>
    </location>
</feature>
<dbReference type="PRINTS" id="PR00260">
    <property type="entry name" value="CHEMTRNSDUCR"/>
</dbReference>
<dbReference type="Proteomes" id="UP000242886">
    <property type="component" value="Chromosome SDENCHOL"/>
</dbReference>